<dbReference type="Pfam" id="PF07366">
    <property type="entry name" value="SnoaL"/>
    <property type="match status" value="1"/>
</dbReference>
<evidence type="ECO:0000256" key="1">
    <source>
        <dbReference type="SAM" id="SignalP"/>
    </source>
</evidence>
<organism evidence="2 3">
    <name type="scientific">Paraburkholderia acidicola</name>
    <dbReference type="NCBI Taxonomy" id="1912599"/>
    <lineage>
        <taxon>Bacteria</taxon>
        <taxon>Pseudomonadati</taxon>
        <taxon>Pseudomonadota</taxon>
        <taxon>Betaproteobacteria</taxon>
        <taxon>Burkholderiales</taxon>
        <taxon>Burkholderiaceae</taxon>
        <taxon>Paraburkholderia</taxon>
    </lineage>
</organism>
<gene>
    <name evidence="2" type="ORF">N0A02_18735</name>
</gene>
<accession>A0ABV1LQC0</accession>
<keyword evidence="3" id="KW-1185">Reference proteome</keyword>
<proteinExistence type="predicted"/>
<dbReference type="Proteomes" id="UP001469089">
    <property type="component" value="Unassembled WGS sequence"/>
</dbReference>
<dbReference type="PANTHER" id="PTHR38436:SF1">
    <property type="entry name" value="ESTER CYCLASE"/>
    <property type="match status" value="1"/>
</dbReference>
<evidence type="ECO:0000313" key="2">
    <source>
        <dbReference type="EMBL" id="MEQ5841469.1"/>
    </source>
</evidence>
<feature type="signal peptide" evidence="1">
    <location>
        <begin position="1"/>
        <end position="24"/>
    </location>
</feature>
<evidence type="ECO:0000313" key="3">
    <source>
        <dbReference type="Proteomes" id="UP001469089"/>
    </source>
</evidence>
<protein>
    <submittedName>
        <fullName evidence="2">Ester cyclase</fullName>
    </submittedName>
</protein>
<name>A0ABV1LQC0_9BURK</name>
<feature type="chain" id="PRO_5047378987" evidence="1">
    <location>
        <begin position="25"/>
        <end position="163"/>
    </location>
</feature>
<dbReference type="EMBL" id="JAOALG010000001">
    <property type="protein sequence ID" value="MEQ5841469.1"/>
    <property type="molecule type" value="Genomic_DNA"/>
</dbReference>
<dbReference type="RefSeq" id="WP_349543385.1">
    <property type="nucleotide sequence ID" value="NZ_JAOALG010000001.1"/>
</dbReference>
<dbReference type="InterPro" id="IPR032710">
    <property type="entry name" value="NTF2-like_dom_sf"/>
</dbReference>
<dbReference type="SUPFAM" id="SSF54427">
    <property type="entry name" value="NTF2-like"/>
    <property type="match status" value="1"/>
</dbReference>
<comment type="caution">
    <text evidence="2">The sequence shown here is derived from an EMBL/GenBank/DDBJ whole genome shotgun (WGS) entry which is preliminary data.</text>
</comment>
<dbReference type="Gene3D" id="3.10.450.50">
    <property type="match status" value="1"/>
</dbReference>
<reference evidence="2 3" key="1">
    <citation type="journal article" date="2024" name="Chem. Sci.">
        <title>Discovery of a lagriamide polyketide by integrated genome mining, isotopic labeling, and untargeted metabolomics.</title>
        <authorList>
            <person name="Fergusson C.H."/>
            <person name="Saulog J."/>
            <person name="Paulo B.S."/>
            <person name="Wilson D.M."/>
            <person name="Liu D.Y."/>
            <person name="Morehouse N.J."/>
            <person name="Waterworth S."/>
            <person name="Barkei J."/>
            <person name="Gray C.A."/>
            <person name="Kwan J.C."/>
            <person name="Eustaquio A.S."/>
            <person name="Linington R.G."/>
        </authorList>
    </citation>
    <scope>NUCLEOTIDE SEQUENCE [LARGE SCALE GENOMIC DNA]</scope>
    <source>
        <strain evidence="2 3">RL17-338-BIF-B</strain>
    </source>
</reference>
<sequence>MDRRTLISGSLAGAAIAAMTPLHAQSAQSAQNVATRFASTLSAHDIDAFAALFSGQYVNHQLSAAATPPAGVSNKTATVNFFRARLTGLPDLNVTIETTVIDGDKCAASFVYEGTHEGIFFGVAPTGKKLRFTSCDIFRVADGLIVEHWGMGDIAGVLAQLKG</sequence>
<keyword evidence="1" id="KW-0732">Signal</keyword>
<dbReference type="PANTHER" id="PTHR38436">
    <property type="entry name" value="POLYKETIDE CYCLASE SNOAL-LIKE DOMAIN"/>
    <property type="match status" value="1"/>
</dbReference>
<dbReference type="InterPro" id="IPR009959">
    <property type="entry name" value="Cyclase_SnoaL-like"/>
</dbReference>